<gene>
    <name evidence="3" type="ORF">PPROV_000962200</name>
</gene>
<feature type="coiled-coil region" evidence="1">
    <location>
        <begin position="152"/>
        <end position="302"/>
    </location>
</feature>
<feature type="compositionally biased region" description="Low complexity" evidence="2">
    <location>
        <begin position="57"/>
        <end position="74"/>
    </location>
</feature>
<evidence type="ECO:0000313" key="3">
    <source>
        <dbReference type="EMBL" id="GHP10892.1"/>
    </source>
</evidence>
<evidence type="ECO:0000256" key="1">
    <source>
        <dbReference type="SAM" id="Coils"/>
    </source>
</evidence>
<proteinExistence type="predicted"/>
<accession>A0A830HUW5</accession>
<evidence type="ECO:0000313" key="4">
    <source>
        <dbReference type="Proteomes" id="UP000660262"/>
    </source>
</evidence>
<comment type="caution">
    <text evidence="3">The sequence shown here is derived from an EMBL/GenBank/DDBJ whole genome shotgun (WGS) entry which is preliminary data.</text>
</comment>
<protein>
    <recommendedName>
        <fullName evidence="5">Trichohyalin-plectin-homology domain-containing protein</fullName>
    </recommendedName>
</protein>
<feature type="region of interest" description="Disordered" evidence="2">
    <location>
        <begin position="1"/>
        <end position="34"/>
    </location>
</feature>
<dbReference type="AlphaFoldDB" id="A0A830HUW5"/>
<evidence type="ECO:0008006" key="5">
    <source>
        <dbReference type="Google" id="ProtNLM"/>
    </source>
</evidence>
<keyword evidence="1" id="KW-0175">Coiled coil</keyword>
<organism evidence="3 4">
    <name type="scientific">Pycnococcus provasolii</name>
    <dbReference type="NCBI Taxonomy" id="41880"/>
    <lineage>
        <taxon>Eukaryota</taxon>
        <taxon>Viridiplantae</taxon>
        <taxon>Chlorophyta</taxon>
        <taxon>Pseudoscourfieldiophyceae</taxon>
        <taxon>Pseudoscourfieldiales</taxon>
        <taxon>Pycnococcaceae</taxon>
        <taxon>Pycnococcus</taxon>
    </lineage>
</organism>
<sequence length="464" mass="53303">MPTASFLKRRERLQEVAAASSTAPRVQKHTPFEPAKTRSCLVDTQRYFPSKTDEAKAASSKTAATTKANSKGAAGNRHVLNVEDEQYTASARAATNAAGTVMNDPSRNDQYQHLHKRTTSEWAELARLEHELHVEDQVALSMRKKAVMANQRNALDAQMEEYYKRLQREEEEKIAENEQLKANEVAARKEAKAMQETLAVHNAAIKKERQEQLDSVTNKKRLDAYMKREEEKRELQRAKEALAEEERRKAAKKAAHLEEMKLTLEENAREKMRKMAIKEADKEEQERLNREYIAMLEKQDRDRAEALEKLYAASHARAAKAGESAGAAAIAKAKAADELEARMFAEKEAAFLRAQEEKRIQKEAMTAEMLQTLDMQQRAKAEREARDKREMVAFFDMVKTKDERAKENDRARQAYRRSQNIEHRKDLEAQMTEKRVRVLGEDAMTETERRINMNLLDSVKLRAT</sequence>
<dbReference type="EMBL" id="BNJQ01000031">
    <property type="protein sequence ID" value="GHP10892.1"/>
    <property type="molecule type" value="Genomic_DNA"/>
</dbReference>
<evidence type="ECO:0000256" key="2">
    <source>
        <dbReference type="SAM" id="MobiDB-lite"/>
    </source>
</evidence>
<name>A0A830HUW5_9CHLO</name>
<dbReference type="Proteomes" id="UP000660262">
    <property type="component" value="Unassembled WGS sequence"/>
</dbReference>
<keyword evidence="4" id="KW-1185">Reference proteome</keyword>
<reference evidence="3" key="1">
    <citation type="submission" date="2020-10" db="EMBL/GenBank/DDBJ databases">
        <title>Unveiling of a novel bifunctional photoreceptor, Dualchrome1, isolated from a cosmopolitan green alga.</title>
        <authorList>
            <person name="Suzuki S."/>
            <person name="Kawachi M."/>
        </authorList>
    </citation>
    <scope>NUCLEOTIDE SEQUENCE</scope>
    <source>
        <strain evidence="3">NIES 2893</strain>
    </source>
</reference>
<feature type="region of interest" description="Disordered" evidence="2">
    <location>
        <begin position="51"/>
        <end position="76"/>
    </location>
</feature>